<dbReference type="SUPFAM" id="SSF117916">
    <property type="entry name" value="Fe-S cluster assembly (FSCA) domain-like"/>
    <property type="match status" value="1"/>
</dbReference>
<evidence type="ECO:0000313" key="2">
    <source>
        <dbReference type="EMBL" id="KJY51053.1"/>
    </source>
</evidence>
<dbReference type="STRING" id="1218508.JG29_00960"/>
<dbReference type="OrthoDB" id="9805360at2"/>
<dbReference type="Gene3D" id="3.30.300.130">
    <property type="entry name" value="Fe-S cluster assembly (FSCA)"/>
    <property type="match status" value="1"/>
</dbReference>
<evidence type="ECO:0000313" key="3">
    <source>
        <dbReference type="Proteomes" id="UP000033695"/>
    </source>
</evidence>
<sequence>MTELSDKDLENQVAAALEEVDDPELGIDLINLGLIYDIQVQKRTCTITMTLTIMGCPLADTLDKQIKEAVTAIAGIDECQINLVWEPAWSIDRLSRYARLTLGIHD</sequence>
<dbReference type="Pfam" id="PF01883">
    <property type="entry name" value="FeS_assembly_P"/>
    <property type="match status" value="1"/>
</dbReference>
<dbReference type="PANTHER" id="PTHR42831">
    <property type="entry name" value="FE-S PROTEIN MATURATION AUXILIARY FACTOR YITW"/>
    <property type="match status" value="1"/>
</dbReference>
<dbReference type="HOGENOM" id="CLU_091588_2_0_9"/>
<evidence type="ECO:0000259" key="1">
    <source>
        <dbReference type="Pfam" id="PF01883"/>
    </source>
</evidence>
<dbReference type="RefSeq" id="WP_045922016.1">
    <property type="nucleotide sequence ID" value="NZ_JAAEDY010000004.1"/>
</dbReference>
<organism evidence="2 3">
    <name type="scientific">Bombilactobacillus mellis</name>
    <dbReference type="NCBI Taxonomy" id="1218508"/>
    <lineage>
        <taxon>Bacteria</taxon>
        <taxon>Bacillati</taxon>
        <taxon>Bacillota</taxon>
        <taxon>Bacilli</taxon>
        <taxon>Lactobacillales</taxon>
        <taxon>Lactobacillaceae</taxon>
        <taxon>Bombilactobacillus</taxon>
    </lineage>
</organism>
<reference evidence="2 3" key="1">
    <citation type="submission" date="2014-12" db="EMBL/GenBank/DDBJ databases">
        <title>Comparative genomics of the lactic acid bacteria isolated from the honey bee gut.</title>
        <authorList>
            <person name="Ellegaard K.M."/>
            <person name="Tamarit D."/>
            <person name="Javelind E."/>
            <person name="Olofsson T."/>
            <person name="Andersson S.G."/>
            <person name="Vasquez A."/>
        </authorList>
    </citation>
    <scope>NUCLEOTIDE SEQUENCE [LARGE SCALE GENOMIC DNA]</scope>
    <source>
        <strain evidence="2 3">Hon2</strain>
    </source>
</reference>
<proteinExistence type="predicted"/>
<name>A0A0F4KYG7_9LACO</name>
<comment type="caution">
    <text evidence="2">The sequence shown here is derived from an EMBL/GenBank/DDBJ whole genome shotgun (WGS) entry which is preliminary data.</text>
</comment>
<keyword evidence="3" id="KW-1185">Reference proteome</keyword>
<feature type="domain" description="MIP18 family-like" evidence="1">
    <location>
        <begin position="11"/>
        <end position="82"/>
    </location>
</feature>
<protein>
    <recommendedName>
        <fullName evidence="1">MIP18 family-like domain-containing protein</fullName>
    </recommendedName>
</protein>
<dbReference type="InterPro" id="IPR052339">
    <property type="entry name" value="Fe-S_Maturation_MIP18"/>
</dbReference>
<dbReference type="AlphaFoldDB" id="A0A0F4KYG7"/>
<dbReference type="InterPro" id="IPR034904">
    <property type="entry name" value="FSCA_dom_sf"/>
</dbReference>
<dbReference type="PANTHER" id="PTHR42831:SF1">
    <property type="entry name" value="FE-S PROTEIN MATURATION AUXILIARY FACTOR YITW"/>
    <property type="match status" value="1"/>
</dbReference>
<dbReference type="PATRIC" id="fig|1218508.4.peg.100"/>
<gene>
    <name evidence="2" type="ORF">JG29_00960</name>
</gene>
<dbReference type="InterPro" id="IPR002744">
    <property type="entry name" value="MIP18-like"/>
</dbReference>
<accession>A0A0F4KYG7</accession>
<dbReference type="Proteomes" id="UP000033695">
    <property type="component" value="Unassembled WGS sequence"/>
</dbReference>
<dbReference type="EMBL" id="JXBZ01000002">
    <property type="protein sequence ID" value="KJY51053.1"/>
    <property type="molecule type" value="Genomic_DNA"/>
</dbReference>